<proteinExistence type="predicted"/>
<name>A0A137NYZ9_CONC2</name>
<sequence length="203" mass="23164">MLNLTLLLPMLSKLENSSKLIYKQRNGLNLTLYTTILIPLSLLFNRLLNLSILFVLSISSAKKWKDSNKEDTISESNKLLGNSYKEVKIVVRNDIFNPFRGKQKGDKKLSDILAIERLVSFEYQDLDKARSLYGIEAAREIAKNRLSTIIDLNDHTELLLDFLTYRGGTQNGSIMDYSLEPGYEEDDQSKFLMDSLLASSDEE</sequence>
<organism evidence="1 2">
    <name type="scientific">Conidiobolus coronatus (strain ATCC 28846 / CBS 209.66 / NRRL 28638)</name>
    <name type="common">Delacroixia coronata</name>
    <dbReference type="NCBI Taxonomy" id="796925"/>
    <lineage>
        <taxon>Eukaryota</taxon>
        <taxon>Fungi</taxon>
        <taxon>Fungi incertae sedis</taxon>
        <taxon>Zoopagomycota</taxon>
        <taxon>Entomophthoromycotina</taxon>
        <taxon>Entomophthoromycetes</taxon>
        <taxon>Entomophthorales</taxon>
        <taxon>Ancylistaceae</taxon>
        <taxon>Conidiobolus</taxon>
    </lineage>
</organism>
<keyword evidence="2" id="KW-1185">Reference proteome</keyword>
<dbReference type="Proteomes" id="UP000070444">
    <property type="component" value="Unassembled WGS sequence"/>
</dbReference>
<dbReference type="EMBL" id="KQ964598">
    <property type="protein sequence ID" value="KXN68063.1"/>
    <property type="molecule type" value="Genomic_DNA"/>
</dbReference>
<dbReference type="AlphaFoldDB" id="A0A137NYZ9"/>
<evidence type="ECO:0000313" key="2">
    <source>
        <dbReference type="Proteomes" id="UP000070444"/>
    </source>
</evidence>
<reference evidence="1 2" key="1">
    <citation type="journal article" date="2015" name="Genome Biol. Evol.">
        <title>Phylogenomic analyses indicate that early fungi evolved digesting cell walls of algal ancestors of land plants.</title>
        <authorList>
            <person name="Chang Y."/>
            <person name="Wang S."/>
            <person name="Sekimoto S."/>
            <person name="Aerts A.L."/>
            <person name="Choi C."/>
            <person name="Clum A."/>
            <person name="LaButti K.M."/>
            <person name="Lindquist E.A."/>
            <person name="Yee Ngan C."/>
            <person name="Ohm R.A."/>
            <person name="Salamov A.A."/>
            <person name="Grigoriev I.V."/>
            <person name="Spatafora J.W."/>
            <person name="Berbee M.L."/>
        </authorList>
    </citation>
    <scope>NUCLEOTIDE SEQUENCE [LARGE SCALE GENOMIC DNA]</scope>
    <source>
        <strain evidence="1 2">NRRL 28638</strain>
    </source>
</reference>
<accession>A0A137NYZ9</accession>
<evidence type="ECO:0000313" key="1">
    <source>
        <dbReference type="EMBL" id="KXN68063.1"/>
    </source>
</evidence>
<dbReference type="OrthoDB" id="10315632at2759"/>
<gene>
    <name evidence="1" type="ORF">CONCODRAFT_9793</name>
</gene>
<protein>
    <submittedName>
        <fullName evidence="1">Uncharacterized protein</fullName>
    </submittedName>
</protein>